<feature type="transmembrane region" description="Helical" evidence="5">
    <location>
        <begin position="53"/>
        <end position="72"/>
    </location>
</feature>
<protein>
    <recommendedName>
        <fullName evidence="6">Histidine kinase domain-containing protein</fullName>
    </recommendedName>
</protein>
<sequence>MSSADLTARLAARGPGSLETASITGAVQFVCDARLATLAALVVLEATARPSPLLVVLLLAIPFSWLPLRYWAARPRLFSDDRRFLLSDALMTLVVAGAAGAAGAGNALTAAYVLVSAALLGILLPRWRALAWAVVVSACCLLAASIATPGRTAPEWLLLVPAAAFLSHLSGRLGQALRRQGRLARELIELRTRKAAVSERAALAREMHDSLAKTLHGVRMLTEVLAERLHADGSAHAGTADVIFDACDTATREAREVLGGLRALARDQLGDAVRLEARLWHERTGIPVDLQVQGEDTGPTDAEASWRAIRILGELLENIHRHAGASRATVTLRLAPDALDLVVADDGRGLPPLDHDALALGGHYGLIGVRERAAEVGGCVTVSVPPGGTGTQIHVHLPAVPHQPAAALDDAGAPVPVDAAAPAPTIPTGRNQPS</sequence>
<evidence type="ECO:0000256" key="5">
    <source>
        <dbReference type="SAM" id="Phobius"/>
    </source>
</evidence>
<dbReference type="CDD" id="cd16917">
    <property type="entry name" value="HATPase_UhpB-NarQ-NarX-like"/>
    <property type="match status" value="1"/>
</dbReference>
<feature type="domain" description="Histidine kinase" evidence="6">
    <location>
        <begin position="310"/>
        <end position="401"/>
    </location>
</feature>
<gene>
    <name evidence="7" type="ORF">FE374_15930</name>
</gene>
<dbReference type="Gene3D" id="3.30.565.10">
    <property type="entry name" value="Histidine kinase-like ATPase, C-terminal domain"/>
    <property type="match status" value="1"/>
</dbReference>
<dbReference type="PANTHER" id="PTHR24421">
    <property type="entry name" value="NITRATE/NITRITE SENSOR PROTEIN NARX-RELATED"/>
    <property type="match status" value="1"/>
</dbReference>
<name>A0A5B8C7C4_9MICO</name>
<dbReference type="SMART" id="SM00387">
    <property type="entry name" value="HATPase_c"/>
    <property type="match status" value="1"/>
</dbReference>
<evidence type="ECO:0000256" key="2">
    <source>
        <dbReference type="ARBA" id="ARBA00022777"/>
    </source>
</evidence>
<dbReference type="Gene3D" id="1.20.5.1930">
    <property type="match status" value="1"/>
</dbReference>
<evidence type="ECO:0000256" key="4">
    <source>
        <dbReference type="SAM" id="MobiDB-lite"/>
    </source>
</evidence>
<dbReference type="KEGG" id="gyu:FE374_15930"/>
<reference evidence="7 8" key="1">
    <citation type="submission" date="2019-05" db="EMBL/GenBank/DDBJ databases">
        <title>Georgenia *** sp. nov., and Georgenia *** sp. nov., isolated from the intestinal contents of plateau pika (Ochotona curzoniae) in the Qinghai-Tibet plateau of China.</title>
        <authorList>
            <person name="Tian Z."/>
        </authorList>
    </citation>
    <scope>NUCLEOTIDE SEQUENCE [LARGE SCALE GENOMIC DNA]</scope>
    <source>
        <strain evidence="7 8">Z443</strain>
    </source>
</reference>
<dbReference type="SUPFAM" id="SSF55874">
    <property type="entry name" value="ATPase domain of HSP90 chaperone/DNA topoisomerase II/histidine kinase"/>
    <property type="match status" value="1"/>
</dbReference>
<dbReference type="InterPro" id="IPR003594">
    <property type="entry name" value="HATPase_dom"/>
</dbReference>
<dbReference type="InterPro" id="IPR011712">
    <property type="entry name" value="Sig_transdc_His_kin_sub3_dim/P"/>
</dbReference>
<evidence type="ECO:0000313" key="8">
    <source>
        <dbReference type="Proteomes" id="UP000314616"/>
    </source>
</evidence>
<keyword evidence="5" id="KW-0812">Transmembrane</keyword>
<keyword evidence="1" id="KW-0808">Transferase</keyword>
<evidence type="ECO:0000259" key="6">
    <source>
        <dbReference type="PROSITE" id="PS50109"/>
    </source>
</evidence>
<proteinExistence type="predicted"/>
<dbReference type="AlphaFoldDB" id="A0A5B8C7C4"/>
<dbReference type="GO" id="GO:0016020">
    <property type="term" value="C:membrane"/>
    <property type="evidence" value="ECO:0007669"/>
    <property type="project" value="InterPro"/>
</dbReference>
<dbReference type="InterPro" id="IPR036890">
    <property type="entry name" value="HATPase_C_sf"/>
</dbReference>
<evidence type="ECO:0000256" key="3">
    <source>
        <dbReference type="ARBA" id="ARBA00023012"/>
    </source>
</evidence>
<keyword evidence="5" id="KW-1133">Transmembrane helix</keyword>
<dbReference type="RefSeq" id="WP_139930157.1">
    <property type="nucleotide sequence ID" value="NZ_CP040915.1"/>
</dbReference>
<accession>A0A5B8C7C4</accession>
<organism evidence="7 8">
    <name type="scientific">Georgenia yuyongxinii</name>
    <dbReference type="NCBI Taxonomy" id="2589797"/>
    <lineage>
        <taxon>Bacteria</taxon>
        <taxon>Bacillati</taxon>
        <taxon>Actinomycetota</taxon>
        <taxon>Actinomycetes</taxon>
        <taxon>Micrococcales</taxon>
        <taxon>Bogoriellaceae</taxon>
        <taxon>Georgenia</taxon>
    </lineage>
</organism>
<dbReference type="Pfam" id="PF07730">
    <property type="entry name" value="HisKA_3"/>
    <property type="match status" value="1"/>
</dbReference>
<dbReference type="GO" id="GO:0046983">
    <property type="term" value="F:protein dimerization activity"/>
    <property type="evidence" value="ECO:0007669"/>
    <property type="project" value="InterPro"/>
</dbReference>
<dbReference type="PROSITE" id="PS50109">
    <property type="entry name" value="HIS_KIN"/>
    <property type="match status" value="1"/>
</dbReference>
<keyword evidence="5" id="KW-0472">Membrane</keyword>
<dbReference type="GO" id="GO:0000155">
    <property type="term" value="F:phosphorelay sensor kinase activity"/>
    <property type="evidence" value="ECO:0007669"/>
    <property type="project" value="InterPro"/>
</dbReference>
<dbReference type="InterPro" id="IPR050482">
    <property type="entry name" value="Sensor_HK_TwoCompSys"/>
</dbReference>
<feature type="compositionally biased region" description="Low complexity" evidence="4">
    <location>
        <begin position="414"/>
        <end position="423"/>
    </location>
</feature>
<evidence type="ECO:0000256" key="1">
    <source>
        <dbReference type="ARBA" id="ARBA00022679"/>
    </source>
</evidence>
<feature type="region of interest" description="Disordered" evidence="4">
    <location>
        <begin position="414"/>
        <end position="434"/>
    </location>
</feature>
<dbReference type="OrthoDB" id="144293at2"/>
<dbReference type="InterPro" id="IPR005467">
    <property type="entry name" value="His_kinase_dom"/>
</dbReference>
<feature type="transmembrane region" description="Helical" evidence="5">
    <location>
        <begin position="131"/>
        <end position="150"/>
    </location>
</feature>
<keyword evidence="3" id="KW-0902">Two-component regulatory system</keyword>
<dbReference type="Pfam" id="PF02518">
    <property type="entry name" value="HATPase_c"/>
    <property type="match status" value="1"/>
</dbReference>
<keyword evidence="2" id="KW-0418">Kinase</keyword>
<evidence type="ECO:0000313" key="7">
    <source>
        <dbReference type="EMBL" id="QDC25910.1"/>
    </source>
</evidence>
<dbReference type="Proteomes" id="UP000314616">
    <property type="component" value="Chromosome"/>
</dbReference>
<dbReference type="EMBL" id="CP040915">
    <property type="protein sequence ID" value="QDC25910.1"/>
    <property type="molecule type" value="Genomic_DNA"/>
</dbReference>